<dbReference type="Pfam" id="PF02595">
    <property type="entry name" value="Gly_kinase"/>
    <property type="match status" value="1"/>
</dbReference>
<dbReference type="InterPro" id="IPR018193">
    <property type="entry name" value="Glyc_kinase_flavodox-like_fold"/>
</dbReference>
<dbReference type="InterPro" id="IPR018197">
    <property type="entry name" value="Glycerate_kinase_RE-like"/>
</dbReference>
<dbReference type="NCBIfam" id="TIGR00045">
    <property type="entry name" value="glycerate kinase"/>
    <property type="match status" value="1"/>
</dbReference>
<sequence length="383" mass="38322">MKIVLAPDSFKESMTASQAVAAMREGVRSVLPDAECIGVPMADGGEGTVDAVVDALGGERITVEVSDPLGRPAHATYGYVAARRLAVIEMASASGLELVAKPDRDVLRASTFGVGQLIISALDHGATELLIGIGGSATNDGGTGMLTALGASFTDTAGDVLPPGGAALAGLRHIDVSGMDTRLADTHIRIASDVTAPLLGTGGASAVFGPQKGADPKDVEVLEAALTRLVAVTDTALGHARPDRPGAGAAGGLGFGLMEFLAAECVPGVDLIAQTVGLRRSLSGADWVFTGEGSVDAQTMLGKTPFGVAQLAVGSGARVVIFAGRVAADADVLLANGVEKLVAITEPGTPLDQALRDGPAALTRAAAAVCRAPVAEATGLPPR</sequence>
<keyword evidence="3 4" id="KW-0418">Kinase</keyword>
<accession>A0AAX2ZR84</accession>
<dbReference type="PANTHER" id="PTHR21599">
    <property type="entry name" value="GLYCERATE KINASE"/>
    <property type="match status" value="1"/>
</dbReference>
<evidence type="ECO:0000313" key="6">
    <source>
        <dbReference type="EMBL" id="UNB97661.1"/>
    </source>
</evidence>
<dbReference type="PIRSF" id="PIRSF006078">
    <property type="entry name" value="GlxK"/>
    <property type="match status" value="1"/>
</dbReference>
<keyword evidence="2 4" id="KW-0808">Transferase</keyword>
<dbReference type="Gene3D" id="3.40.50.10350">
    <property type="entry name" value="Glycerate kinase, domain 1"/>
    <property type="match status" value="1"/>
</dbReference>
<evidence type="ECO:0000313" key="5">
    <source>
        <dbReference type="EMBL" id="BBX93384.1"/>
    </source>
</evidence>
<proteinExistence type="inferred from homology"/>
<name>A0AAX2ZR84_9MYCO</name>
<reference evidence="5 7" key="1">
    <citation type="journal article" date="2019" name="Emerg. Microbes Infect.">
        <title>Comprehensive subspecies identification of 175 nontuberculous mycobacteria species based on 7547 genomic profiles.</title>
        <authorList>
            <person name="Matsumoto Y."/>
            <person name="Kinjo T."/>
            <person name="Motooka D."/>
            <person name="Nabeya D."/>
            <person name="Jung N."/>
            <person name="Uechi K."/>
            <person name="Horii T."/>
            <person name="Iida T."/>
            <person name="Fujita J."/>
            <person name="Nakamura S."/>
        </authorList>
    </citation>
    <scope>NUCLEOTIDE SEQUENCE [LARGE SCALE GENOMIC DNA]</scope>
    <source>
        <strain evidence="5 7">JCM 15653</strain>
    </source>
</reference>
<dbReference type="GO" id="GO:0031388">
    <property type="term" value="P:organic acid phosphorylation"/>
    <property type="evidence" value="ECO:0007669"/>
    <property type="project" value="UniProtKB-UniRule"/>
</dbReference>
<dbReference type="AlphaFoldDB" id="A0AAX2ZR84"/>
<evidence type="ECO:0000256" key="1">
    <source>
        <dbReference type="ARBA" id="ARBA00006284"/>
    </source>
</evidence>
<dbReference type="GO" id="GO:0008887">
    <property type="term" value="F:glycerate kinase activity"/>
    <property type="evidence" value="ECO:0007669"/>
    <property type="project" value="UniProtKB-UniRule"/>
</dbReference>
<dbReference type="Gene3D" id="3.90.1510.10">
    <property type="entry name" value="Glycerate kinase, domain 2"/>
    <property type="match status" value="1"/>
</dbReference>
<gene>
    <name evidence="6" type="ORF">H5U98_19000</name>
    <name evidence="5" type="ORF">MBOE_50330</name>
</gene>
<evidence type="ECO:0000313" key="8">
    <source>
        <dbReference type="Proteomes" id="UP001162885"/>
    </source>
</evidence>
<dbReference type="EMBL" id="CP060016">
    <property type="protein sequence ID" value="UNB97661.1"/>
    <property type="molecule type" value="Genomic_DNA"/>
</dbReference>
<dbReference type="InterPro" id="IPR036129">
    <property type="entry name" value="Glycerate_kinase_sf"/>
</dbReference>
<dbReference type="InterPro" id="IPR004381">
    <property type="entry name" value="Glycerate_kinase"/>
</dbReference>
<protein>
    <submittedName>
        <fullName evidence="6">Glycerate kinase</fullName>
    </submittedName>
</protein>
<evidence type="ECO:0000313" key="7">
    <source>
        <dbReference type="Proteomes" id="UP000466683"/>
    </source>
</evidence>
<evidence type="ECO:0000256" key="3">
    <source>
        <dbReference type="ARBA" id="ARBA00022777"/>
    </source>
</evidence>
<evidence type="ECO:0000256" key="4">
    <source>
        <dbReference type="PIRNR" id="PIRNR006078"/>
    </source>
</evidence>
<reference evidence="6 8" key="3">
    <citation type="journal article" date="2022" name="BMC Genomics">
        <title>Comparative genome analysis of mycobacteria focusing on tRNA and non-coding RNA.</title>
        <authorList>
            <person name="Behra P.R.K."/>
            <person name="Pettersson B.M.F."/>
            <person name="Ramesh M."/>
            <person name="Das S."/>
            <person name="Dasgupta S."/>
            <person name="Kirsebom L.A."/>
        </authorList>
    </citation>
    <scope>NUCLEOTIDE SEQUENCE [LARGE SCALE GENOMIC DNA]</scope>
    <source>
        <strain evidence="6 8">DSM 44677</strain>
    </source>
</reference>
<dbReference type="Proteomes" id="UP000466683">
    <property type="component" value="Chromosome"/>
</dbReference>
<dbReference type="PANTHER" id="PTHR21599:SF0">
    <property type="entry name" value="GLYCERATE KINASE"/>
    <property type="match status" value="1"/>
</dbReference>
<dbReference type="Proteomes" id="UP001162885">
    <property type="component" value="Chromosome"/>
</dbReference>
<comment type="similarity">
    <text evidence="1 4">Belongs to the glycerate kinase type-1 family.</text>
</comment>
<organism evidence="6 8">
    <name type="scientific">Mycolicibacterium boenickei</name>
    <dbReference type="NCBI Taxonomy" id="146017"/>
    <lineage>
        <taxon>Bacteria</taxon>
        <taxon>Bacillati</taxon>
        <taxon>Actinomycetota</taxon>
        <taxon>Actinomycetes</taxon>
        <taxon>Mycobacteriales</taxon>
        <taxon>Mycobacteriaceae</taxon>
        <taxon>Mycolicibacterium</taxon>
    </lineage>
</organism>
<dbReference type="RefSeq" id="WP_097925969.1">
    <property type="nucleotide sequence ID" value="NZ_AP022579.1"/>
</dbReference>
<reference evidence="5" key="2">
    <citation type="submission" date="2020-02" db="EMBL/GenBank/DDBJ databases">
        <authorList>
            <person name="Matsumoto Y."/>
            <person name="Kinjo T."/>
            <person name="Motooka D."/>
            <person name="Nabeya D."/>
            <person name="Jung N."/>
            <person name="Uechi K."/>
            <person name="Horii T."/>
            <person name="Iida T."/>
            <person name="Fujita J."/>
            <person name="Nakamura S."/>
        </authorList>
    </citation>
    <scope>NUCLEOTIDE SEQUENCE</scope>
    <source>
        <strain evidence="5">JCM 15653</strain>
    </source>
</reference>
<dbReference type="EMBL" id="AP022579">
    <property type="protein sequence ID" value="BBX93384.1"/>
    <property type="molecule type" value="Genomic_DNA"/>
</dbReference>
<keyword evidence="7" id="KW-1185">Reference proteome</keyword>
<evidence type="ECO:0000256" key="2">
    <source>
        <dbReference type="ARBA" id="ARBA00022679"/>
    </source>
</evidence>
<dbReference type="SUPFAM" id="SSF110738">
    <property type="entry name" value="Glycerate kinase I"/>
    <property type="match status" value="1"/>
</dbReference>